<dbReference type="AlphaFoldDB" id="A0A9Q9ECM6"/>
<dbReference type="InterPro" id="IPR012337">
    <property type="entry name" value="RNaseH-like_sf"/>
</dbReference>
<evidence type="ECO:0000256" key="2">
    <source>
        <dbReference type="ARBA" id="ARBA00022722"/>
    </source>
</evidence>
<keyword evidence="8" id="KW-1185">Reference proteome</keyword>
<dbReference type="EMBL" id="CP099418">
    <property type="protein sequence ID" value="USW46861.1"/>
    <property type="molecule type" value="Genomic_DNA"/>
</dbReference>
<dbReference type="InterPro" id="IPR036397">
    <property type="entry name" value="RNaseH_sf"/>
</dbReference>
<keyword evidence="2" id="KW-0540">Nuclease</keyword>
<dbReference type="GO" id="GO:0005634">
    <property type="term" value="C:nucleus"/>
    <property type="evidence" value="ECO:0007669"/>
    <property type="project" value="TreeGrafter"/>
</dbReference>
<dbReference type="OrthoDB" id="3996471at2759"/>
<dbReference type="InterPro" id="IPR034922">
    <property type="entry name" value="REX1-like_exo"/>
</dbReference>
<dbReference type="Gene3D" id="3.30.420.10">
    <property type="entry name" value="Ribonuclease H-like superfamily/Ribonuclease H"/>
    <property type="match status" value="1"/>
</dbReference>
<dbReference type="CDD" id="cd06145">
    <property type="entry name" value="REX1_like"/>
    <property type="match status" value="1"/>
</dbReference>
<dbReference type="SUPFAM" id="SSF53098">
    <property type="entry name" value="Ribonuclease H-like"/>
    <property type="match status" value="1"/>
</dbReference>
<feature type="compositionally biased region" description="Acidic residues" evidence="5">
    <location>
        <begin position="687"/>
        <end position="698"/>
    </location>
</feature>
<evidence type="ECO:0000256" key="1">
    <source>
        <dbReference type="ARBA" id="ARBA00006357"/>
    </source>
</evidence>
<dbReference type="InterPro" id="IPR047021">
    <property type="entry name" value="REXO1/3/4-like"/>
</dbReference>
<feature type="domain" description="Exonuclease" evidence="6">
    <location>
        <begin position="444"/>
        <end position="629"/>
    </location>
</feature>
<feature type="region of interest" description="Disordered" evidence="5">
    <location>
        <begin position="669"/>
        <end position="708"/>
    </location>
</feature>
<name>A0A9Q9ECM6_9PEZI</name>
<reference evidence="7" key="1">
    <citation type="submission" date="2022-06" db="EMBL/GenBank/DDBJ databases">
        <title>Complete genome sequences of two strains of the flax pathogen Septoria linicola.</title>
        <authorList>
            <person name="Lapalu N."/>
            <person name="Simon A."/>
            <person name="Demenou B."/>
            <person name="Paumier D."/>
            <person name="Guillot M.-P."/>
            <person name="Gout L."/>
            <person name="Valade R."/>
        </authorList>
    </citation>
    <scope>NUCLEOTIDE SEQUENCE</scope>
    <source>
        <strain evidence="7">SE15195</strain>
    </source>
</reference>
<dbReference type="PANTHER" id="PTHR12801">
    <property type="entry name" value="RNA EXONUCLEASE REXO1 / RECO3 FAMILY MEMBER-RELATED"/>
    <property type="match status" value="1"/>
</dbReference>
<evidence type="ECO:0000313" key="8">
    <source>
        <dbReference type="Proteomes" id="UP001056384"/>
    </source>
</evidence>
<keyword evidence="3" id="KW-0378">Hydrolase</keyword>
<protein>
    <submittedName>
        <fullName evidence="7">Ribonuclease H-like superfamily, exonuclease, RNase T/DNA polymerase III</fullName>
    </submittedName>
</protein>
<sequence>MVFSTTNLFKSIVCPKLRELGECKLTNCIYGHSTNSGQVSPTSATPPITNGTKPAEQATEPPLKRRKVTYNSLEEKTPSRADLIRSQLAAQKRKPPAASPPNGARVSQSEGVGVSLAQPQTLHKPVTPPPTSQQVTSISGARDTASGSANKNGHDTAAAPAVVKPEKTESLNPRLVASDPVGHAKRQLFLKYLHAELVRLNLLVLEAATLDSKEKCRLTPQQLITMALDLEERFVRESGAVYSNVIKQRIAAYKKMSLEAWVAELKITVVKEESPPPKPPPKAIETGLLLEQEPLILPQLVADQRPLAAHGYIITPPSNAQIQEAKAAVAASHNWEECDRCSARFQVFPERNAEGLLTGNGPCKYHPRRKAYPQRTKADKDKNMVSQGPYYPCCDEGVGTPGCTSQAEHVFNTKSPARLASVLPFISTPENPAPKKSPQGREVQAVTFDCEMGYTANGLELIRLTAVAWPTNEQLVDVLVRPLGAIIDLNSKFSGVFPESFTNAIPYENWAIYTPPPPSQNESHRLPIVGSPAKARELLCSFLTPRTPLIGHAIDNDLNTVRLCHPTIIDTVILFPHPRGLPMRFGLKMLTQKYLNRQIQMGGDLGHDSKEDAIATGDLVRVKVAQKWKDMRITGWKIVNGKQLLPPPPPKRMPFEINENTAKAMAERIAFGTPVSKKRRRKVSTDGADDGSETDEEFYTPSEGLKTS</sequence>
<evidence type="ECO:0000256" key="4">
    <source>
        <dbReference type="ARBA" id="ARBA00022839"/>
    </source>
</evidence>
<dbReference type="InterPro" id="IPR013520">
    <property type="entry name" value="Ribonucl_H"/>
</dbReference>
<keyword evidence="4 7" id="KW-0269">Exonuclease</keyword>
<dbReference type="PANTHER" id="PTHR12801:SF112">
    <property type="entry name" value="RNA EXONUCLEASE 3"/>
    <property type="match status" value="1"/>
</dbReference>
<dbReference type="Proteomes" id="UP001056384">
    <property type="component" value="Chromosome 1"/>
</dbReference>
<evidence type="ECO:0000259" key="6">
    <source>
        <dbReference type="SMART" id="SM00479"/>
    </source>
</evidence>
<evidence type="ECO:0000256" key="5">
    <source>
        <dbReference type="SAM" id="MobiDB-lite"/>
    </source>
</evidence>
<feature type="compositionally biased region" description="Basic and acidic residues" evidence="5">
    <location>
        <begin position="73"/>
        <end position="83"/>
    </location>
</feature>
<feature type="compositionally biased region" description="Polar residues" evidence="5">
    <location>
        <begin position="34"/>
        <end position="52"/>
    </location>
</feature>
<proteinExistence type="inferred from homology"/>
<dbReference type="SMART" id="SM00479">
    <property type="entry name" value="EXOIII"/>
    <property type="match status" value="1"/>
</dbReference>
<feature type="region of interest" description="Disordered" evidence="5">
    <location>
        <begin position="34"/>
        <end position="159"/>
    </location>
</feature>
<comment type="similarity">
    <text evidence="1">Belongs to the REXO1/REXO3 family.</text>
</comment>
<evidence type="ECO:0000313" key="7">
    <source>
        <dbReference type="EMBL" id="USW46861.1"/>
    </source>
</evidence>
<dbReference type="GO" id="GO:0003676">
    <property type="term" value="F:nucleic acid binding"/>
    <property type="evidence" value="ECO:0007669"/>
    <property type="project" value="InterPro"/>
</dbReference>
<evidence type="ECO:0000256" key="3">
    <source>
        <dbReference type="ARBA" id="ARBA00022801"/>
    </source>
</evidence>
<dbReference type="GO" id="GO:0004527">
    <property type="term" value="F:exonuclease activity"/>
    <property type="evidence" value="ECO:0007669"/>
    <property type="project" value="UniProtKB-KW"/>
</dbReference>
<organism evidence="7 8">
    <name type="scientific">Septoria linicola</name>
    <dbReference type="NCBI Taxonomy" id="215465"/>
    <lineage>
        <taxon>Eukaryota</taxon>
        <taxon>Fungi</taxon>
        <taxon>Dikarya</taxon>
        <taxon>Ascomycota</taxon>
        <taxon>Pezizomycotina</taxon>
        <taxon>Dothideomycetes</taxon>
        <taxon>Dothideomycetidae</taxon>
        <taxon>Mycosphaerellales</taxon>
        <taxon>Mycosphaerellaceae</taxon>
        <taxon>Septoria</taxon>
    </lineage>
</organism>
<gene>
    <name evidence="7" type="ORF">Slin15195_G001800</name>
</gene>
<accession>A0A9Q9ECM6</accession>